<reference evidence="2 3" key="1">
    <citation type="submission" date="2019-11" db="EMBL/GenBank/DDBJ databases">
        <title>Whole genome sequence of Oryza granulata.</title>
        <authorList>
            <person name="Li W."/>
        </authorList>
    </citation>
    <scope>NUCLEOTIDE SEQUENCE [LARGE SCALE GENOMIC DNA]</scope>
    <source>
        <strain evidence="3">cv. Menghai</strain>
        <tissue evidence="2">Leaf</tissue>
    </source>
</reference>
<dbReference type="InterPro" id="IPR056671">
    <property type="entry name" value="DUF7769"/>
</dbReference>
<sequence>MDLNMEPPIDYEAQIEEEIIAELDQNMHLPLDHDTGFDLNMEAPHDGLDLNLPLEDDNHIGDQGGIDLNLEPPVAATCTRKVLVLDEDRRRIYQTLLARSTNGKLKKHVTKEVVEQSGVHIRTVQRIWNQVTFERAKRRSVNRLAWTMEVKPIASITRDVIREFMTDKVLPAIRAKWPREDVNKSIYIQQDNAPSHIELDDPQFLEAAKQDGFDIRYYHYN</sequence>
<dbReference type="PANTHER" id="PTHR47169:SF2">
    <property type="entry name" value="OS01G0541250 PROTEIN"/>
    <property type="match status" value="1"/>
</dbReference>
<comment type="caution">
    <text evidence="2">The sequence shown here is derived from an EMBL/GenBank/DDBJ whole genome shotgun (WGS) entry which is preliminary data.</text>
</comment>
<accession>A0A6G1C6Q3</accession>
<dbReference type="EMBL" id="SPHZ02000010">
    <property type="protein sequence ID" value="KAF0895919.1"/>
    <property type="molecule type" value="Genomic_DNA"/>
</dbReference>
<evidence type="ECO:0000259" key="1">
    <source>
        <dbReference type="Pfam" id="PF24964"/>
    </source>
</evidence>
<proteinExistence type="predicted"/>
<dbReference type="PANTHER" id="PTHR47169">
    <property type="entry name" value="OS01G0541250 PROTEIN"/>
    <property type="match status" value="1"/>
</dbReference>
<dbReference type="Pfam" id="PF24964">
    <property type="entry name" value="DUF7769"/>
    <property type="match status" value="1"/>
</dbReference>
<gene>
    <name evidence="2" type="ORF">E2562_017562</name>
</gene>
<dbReference type="AlphaFoldDB" id="A0A6G1C6Q3"/>
<keyword evidence="3" id="KW-1185">Reference proteome</keyword>
<dbReference type="OrthoDB" id="667544at2759"/>
<evidence type="ECO:0000313" key="3">
    <source>
        <dbReference type="Proteomes" id="UP000479710"/>
    </source>
</evidence>
<dbReference type="Gene3D" id="3.30.420.10">
    <property type="entry name" value="Ribonuclease H-like superfamily/Ribonuclease H"/>
    <property type="match status" value="1"/>
</dbReference>
<dbReference type="InterPro" id="IPR036397">
    <property type="entry name" value="RNaseH_sf"/>
</dbReference>
<name>A0A6G1C6Q3_9ORYZ</name>
<organism evidence="2 3">
    <name type="scientific">Oryza meyeriana var. granulata</name>
    <dbReference type="NCBI Taxonomy" id="110450"/>
    <lineage>
        <taxon>Eukaryota</taxon>
        <taxon>Viridiplantae</taxon>
        <taxon>Streptophyta</taxon>
        <taxon>Embryophyta</taxon>
        <taxon>Tracheophyta</taxon>
        <taxon>Spermatophyta</taxon>
        <taxon>Magnoliopsida</taxon>
        <taxon>Liliopsida</taxon>
        <taxon>Poales</taxon>
        <taxon>Poaceae</taxon>
        <taxon>BOP clade</taxon>
        <taxon>Oryzoideae</taxon>
        <taxon>Oryzeae</taxon>
        <taxon>Oryzinae</taxon>
        <taxon>Oryza</taxon>
        <taxon>Oryza meyeriana</taxon>
    </lineage>
</organism>
<protein>
    <recommendedName>
        <fullName evidence="1">DUF7769 domain-containing protein</fullName>
    </recommendedName>
</protein>
<feature type="domain" description="DUF7769" evidence="1">
    <location>
        <begin position="86"/>
        <end position="134"/>
    </location>
</feature>
<evidence type="ECO:0000313" key="2">
    <source>
        <dbReference type="EMBL" id="KAF0895919.1"/>
    </source>
</evidence>
<dbReference type="Proteomes" id="UP000479710">
    <property type="component" value="Unassembled WGS sequence"/>
</dbReference>
<dbReference type="GO" id="GO:0003676">
    <property type="term" value="F:nucleic acid binding"/>
    <property type="evidence" value="ECO:0007669"/>
    <property type="project" value="InterPro"/>
</dbReference>